<feature type="signal peptide" evidence="2">
    <location>
        <begin position="1"/>
        <end position="18"/>
    </location>
</feature>
<organism evidence="3 4">
    <name type="scientific">Hoylesella enoeca</name>
    <dbReference type="NCBI Taxonomy" id="76123"/>
    <lineage>
        <taxon>Bacteria</taxon>
        <taxon>Pseudomonadati</taxon>
        <taxon>Bacteroidota</taxon>
        <taxon>Bacteroidia</taxon>
        <taxon>Bacteroidales</taxon>
        <taxon>Prevotellaceae</taxon>
        <taxon>Hoylesella</taxon>
    </lineage>
</organism>
<sequence length="1258" mass="138089">MKKIFSTLLMGAFFIASVGMFTSCKDYDDDINANANDIAALKTQLATLDAALKKAQDDIKAAAGNYATKADIKSLQDQIKKLVTADELQKAIDQCKTLIAGKADKTELDKLKTQVDAIDSRLNTLGTTLNTLDGAVKAAQANLAAQGYAFDKLGEALAGKADKAEVAKQIKDLKDQIALISGSAASVQTLAELKEKMQKLSDRIDEQAAQLNLLTVLVNRRLSMLVLQPAFYWEGLEGIELPAIYNTPVYDFEGQAKFSYKVMGASGLEDIKVTVDNRQPVATPKTITIMDGGVANYHVDPTSASFEDATFAFYTNEAEVNTRAGVATIATPKVAKFDNKVNVVKDGILTVPFKADFKRLNDYYAAWVANTSSDPTPANNDWGDPEDNVSYGNKLPFIALQANFPAKGKLDAYTITSDYGVLTPAKIKLRALADNDPDEVLDQHTFINSAPHVGEIGDNHLYTALYGVSGELYGQTHADALTHGVITMPATHQVVYNDKIDLKPFIETHADYITFARYGKSKHDKSLTAAELSALGLKYKFTLVDYRLGVETTSESAHMEQISDGVFAPRSVDASGKTKLGQVATREVIDREPLVRVDLVDDQNNVVLYGYIKIRIVASKVEDKKVEVNLSDIYMNCGDEGKMTWSQVENLILSQLGTNGLTKQEFERNYYLEVDNGSHAMPTQATGPLYTAGWQAVRYTAADVTKKILDSNAKTYGRVWYTPHDNATNPHAWDAQTNVLVWNISKNSPASNMTDAKILAFEKDYGVTYQSKGLNTKDVYTWVRFINKVDGTSVWVKLNFAPGKVHFAYGKVAGKDLHHWFKLNSAYVPGTESDLDVHANVPSPAEVGQIDLTNDKFTKDVREYWVNKKLLLTLESEKAKFSQFYTAAGTVKTTVDFEFTLPEKGVNSTVNAAADGTWVVSGASGSKWTLKLGDNNHTIYAVKQDGVALATPEKVATLNPNTDDGTYSILHYFGDEDNNKNAATDLLNKMGYYDNKGEDIHMKDYLTDNIDRTFTAYVKVTASKDPCYAPLLGNNLFNVRFMRPINVWPKNIEWTDALNSVETVKLQDLITIKDWRAMNVLVNGTYANGQVPYSFYGISSLSVIREQIRTDAPLAEATRKGAALTDPAQIMTLPSVENVPSLTSYTTSSGITTANYLKLINGYGTEVFNTAAHGISGFGWSRGNTATKNFGQITYTNNGGGAQIFHIYVPIAVKYNWGNVINEKTNASTSGVKKDLNYTQVVWATITVNKTTGSAKRN</sequence>
<proteinExistence type="predicted"/>
<dbReference type="PROSITE" id="PS51257">
    <property type="entry name" value="PROKAR_LIPOPROTEIN"/>
    <property type="match status" value="1"/>
</dbReference>
<dbReference type="Gene3D" id="1.10.287.1490">
    <property type="match status" value="1"/>
</dbReference>
<feature type="chain" id="PRO_5006602049" description="DUF4988 domain-containing protein" evidence="2">
    <location>
        <begin position="19"/>
        <end position="1258"/>
    </location>
</feature>
<dbReference type="STRING" id="76123.AS203_09950"/>
<evidence type="ECO:0000313" key="3">
    <source>
        <dbReference type="EMBL" id="ALO49373.1"/>
    </source>
</evidence>
<accession>A0A0S2KM64</accession>
<dbReference type="eggNOG" id="COG3883">
    <property type="taxonomic scope" value="Bacteria"/>
</dbReference>
<evidence type="ECO:0000256" key="2">
    <source>
        <dbReference type="SAM" id="SignalP"/>
    </source>
</evidence>
<gene>
    <name evidence="3" type="ORF">AS203_09950</name>
</gene>
<dbReference type="RefSeq" id="WP_036888427.1">
    <property type="nucleotide sequence ID" value="NZ_CP013195.1"/>
</dbReference>
<keyword evidence="4" id="KW-1185">Reference proteome</keyword>
<evidence type="ECO:0000256" key="1">
    <source>
        <dbReference type="SAM" id="Coils"/>
    </source>
</evidence>
<dbReference type="Proteomes" id="UP000056252">
    <property type="component" value="Chromosome"/>
</dbReference>
<evidence type="ECO:0008006" key="5">
    <source>
        <dbReference type="Google" id="ProtNLM"/>
    </source>
</evidence>
<keyword evidence="1" id="KW-0175">Coiled coil</keyword>
<dbReference type="EMBL" id="CP013195">
    <property type="protein sequence ID" value="ALO49373.1"/>
    <property type="molecule type" value="Genomic_DNA"/>
</dbReference>
<dbReference type="AlphaFoldDB" id="A0A0S2KM64"/>
<dbReference type="KEGG" id="peo:AS203_09950"/>
<dbReference type="OrthoDB" id="1099207at2"/>
<reference evidence="4" key="1">
    <citation type="submission" date="2015-11" db="EMBL/GenBank/DDBJ databases">
        <authorList>
            <person name="Holder M.E."/>
            <person name="Ajami N.J."/>
            <person name="Petrosino J.F."/>
        </authorList>
    </citation>
    <scope>NUCLEOTIDE SEQUENCE [LARGE SCALE GENOMIC DNA]</scope>
    <source>
        <strain evidence="4">F0113</strain>
    </source>
</reference>
<feature type="coiled-coil region" evidence="1">
    <location>
        <begin position="38"/>
        <end position="65"/>
    </location>
</feature>
<feature type="coiled-coil region" evidence="1">
    <location>
        <begin position="183"/>
        <end position="210"/>
    </location>
</feature>
<keyword evidence="2" id="KW-0732">Signal</keyword>
<protein>
    <recommendedName>
        <fullName evidence="5">DUF4988 domain-containing protein</fullName>
    </recommendedName>
</protein>
<evidence type="ECO:0000313" key="4">
    <source>
        <dbReference type="Proteomes" id="UP000056252"/>
    </source>
</evidence>
<name>A0A0S2KM64_9BACT</name>